<dbReference type="EMBL" id="NWSV01000005">
    <property type="protein sequence ID" value="PDT04254.1"/>
    <property type="molecule type" value="Genomic_DNA"/>
</dbReference>
<dbReference type="InterPro" id="IPR012340">
    <property type="entry name" value="NA-bd_OB-fold"/>
</dbReference>
<gene>
    <name evidence="3" type="ORF">CO666_10245</name>
</gene>
<evidence type="ECO:0000313" key="4">
    <source>
        <dbReference type="Proteomes" id="UP000220768"/>
    </source>
</evidence>
<sequence>MPRNRSSATSKRPATPSEWRPRPRLRPRAPPGGFRQCQLPELRLWFFPIAAPEHLTIGAEGLVEGEIMVVERLGGHTYVYVQIMPGQLVIVETDGADSHQLHQKVRLSFNAGDCHLFDEQGLALERMRHTSISTH</sequence>
<dbReference type="GO" id="GO:0005524">
    <property type="term" value="F:ATP binding"/>
    <property type="evidence" value="ECO:0007669"/>
    <property type="project" value="InterPro"/>
</dbReference>
<evidence type="ECO:0000313" key="3">
    <source>
        <dbReference type="EMBL" id="PDT04254.1"/>
    </source>
</evidence>
<protein>
    <recommendedName>
        <fullName evidence="2">Transport-associated OB type 2 domain-containing protein</fullName>
    </recommendedName>
</protein>
<dbReference type="AlphaFoldDB" id="A0A2A6JDD1"/>
<reference evidence="3 4" key="1">
    <citation type="submission" date="2017-09" db="EMBL/GenBank/DDBJ databases">
        <title>Comparative genomics of rhizobia isolated from Phaseolus vulgaris in China.</title>
        <authorList>
            <person name="Tong W."/>
        </authorList>
    </citation>
    <scope>NUCLEOTIDE SEQUENCE [LARGE SCALE GENOMIC DNA]</scope>
    <source>
        <strain evidence="3 4">C5</strain>
    </source>
</reference>
<feature type="region of interest" description="Disordered" evidence="1">
    <location>
        <begin position="1"/>
        <end position="33"/>
    </location>
</feature>
<feature type="domain" description="Transport-associated OB type 2" evidence="2">
    <location>
        <begin position="52"/>
        <end position="117"/>
    </location>
</feature>
<feature type="compositionally biased region" description="Polar residues" evidence="1">
    <location>
        <begin position="1"/>
        <end position="12"/>
    </location>
</feature>
<dbReference type="GO" id="GO:0043190">
    <property type="term" value="C:ATP-binding cassette (ABC) transporter complex"/>
    <property type="evidence" value="ECO:0007669"/>
    <property type="project" value="InterPro"/>
</dbReference>
<proteinExistence type="predicted"/>
<organism evidence="3 4">
    <name type="scientific">Rhizobium chutanense</name>
    <dbReference type="NCBI Taxonomy" id="2035448"/>
    <lineage>
        <taxon>Bacteria</taxon>
        <taxon>Pseudomonadati</taxon>
        <taxon>Pseudomonadota</taxon>
        <taxon>Alphaproteobacteria</taxon>
        <taxon>Hyphomicrobiales</taxon>
        <taxon>Rhizobiaceae</taxon>
        <taxon>Rhizobium/Agrobacterium group</taxon>
        <taxon>Rhizobium</taxon>
    </lineage>
</organism>
<dbReference type="SUPFAM" id="SSF50331">
    <property type="entry name" value="MOP-like"/>
    <property type="match status" value="1"/>
</dbReference>
<dbReference type="Gene3D" id="2.40.50.100">
    <property type="match status" value="1"/>
</dbReference>
<dbReference type="InterPro" id="IPR008995">
    <property type="entry name" value="Mo/tungstate-bd_C_term_dom"/>
</dbReference>
<keyword evidence="4" id="KW-1185">Reference proteome</keyword>
<dbReference type="GO" id="GO:0022857">
    <property type="term" value="F:transmembrane transporter activity"/>
    <property type="evidence" value="ECO:0007669"/>
    <property type="project" value="InterPro"/>
</dbReference>
<dbReference type="Gene3D" id="2.40.50.140">
    <property type="entry name" value="Nucleic acid-binding proteins"/>
    <property type="match status" value="1"/>
</dbReference>
<name>A0A2A6JDD1_9HYPH</name>
<dbReference type="Proteomes" id="UP000220768">
    <property type="component" value="Unassembled WGS sequence"/>
</dbReference>
<comment type="caution">
    <text evidence="3">The sequence shown here is derived from an EMBL/GenBank/DDBJ whole genome shotgun (WGS) entry which is preliminary data.</text>
</comment>
<dbReference type="RefSeq" id="WP_097611967.1">
    <property type="nucleotide sequence ID" value="NZ_NWSV01000005.1"/>
</dbReference>
<dbReference type="InterPro" id="IPR013611">
    <property type="entry name" value="Transp-assoc_OB_typ2"/>
</dbReference>
<evidence type="ECO:0000259" key="2">
    <source>
        <dbReference type="Pfam" id="PF08402"/>
    </source>
</evidence>
<evidence type="ECO:0000256" key="1">
    <source>
        <dbReference type="SAM" id="MobiDB-lite"/>
    </source>
</evidence>
<accession>A0A2A6JDD1</accession>
<dbReference type="Pfam" id="PF08402">
    <property type="entry name" value="TOBE_2"/>
    <property type="match status" value="1"/>
</dbReference>